<reference evidence="1 2" key="1">
    <citation type="submission" date="2024-02" db="EMBL/GenBank/DDBJ databases">
        <authorList>
            <person name="Chen Y."/>
            <person name="Shah S."/>
            <person name="Dougan E. K."/>
            <person name="Thang M."/>
            <person name="Chan C."/>
        </authorList>
    </citation>
    <scope>NUCLEOTIDE SEQUENCE [LARGE SCALE GENOMIC DNA]</scope>
</reference>
<keyword evidence="2" id="KW-1185">Reference proteome</keyword>
<dbReference type="Proteomes" id="UP001642484">
    <property type="component" value="Unassembled WGS sequence"/>
</dbReference>
<name>A0ABP0M6G1_9DINO</name>
<gene>
    <name evidence="1" type="ORF">CCMP2556_LOCUS24390</name>
</gene>
<sequence>MLPLTPKHIPNRPSSHGIPLGAGISALRLGKGVRVLRVFRLIRVLKGGGILQELLDTIHSEHCIIIVAWHTANLFSGRLSSTPDAKVLALQPSGLGLPPRTEVNHIIACLWFWVGSSEHAVNWISEAEEERTFTVCVIVSAMVIFSSFISAITNAMTQLRNLNKEKIEQFSLLRKYLTQCNVSGGLLARVLQSMSSAMNKNKRRVHEEDIKVLHLLPLSLRQDMNQEVYSPHFVVHPFFSVCASCFDTYVRKLYSAGLRTKFVPSNQAFVARTAAWVARECLVADRPEAPKLARQEIITSGEQVAADGTTEVICQSDPVDSPVGRKVLYWKTERPEKTHIYSYVASDTKGSNHIALGDHSKLIQMNYKECDVLVLDAAKFQEIFKDDVMVKHYAVAFWEHFMSNPADLTDAWADEDLLFQWSTEALQTAEQCMGSVIEPDHRNTAFSRHVTQKRRSSSAMLDETILKERRVPVAPVAEHHSGARRLEPSSREPLPDMAWFLILQRCHK</sequence>
<protein>
    <submittedName>
        <fullName evidence="1">Uncharacterized protein</fullName>
    </submittedName>
</protein>
<accession>A0ABP0M6G1</accession>
<comment type="caution">
    <text evidence="1">The sequence shown here is derived from an EMBL/GenBank/DDBJ whole genome shotgun (WGS) entry which is preliminary data.</text>
</comment>
<evidence type="ECO:0000313" key="1">
    <source>
        <dbReference type="EMBL" id="CAK9047084.1"/>
    </source>
</evidence>
<evidence type="ECO:0000313" key="2">
    <source>
        <dbReference type="Proteomes" id="UP001642484"/>
    </source>
</evidence>
<dbReference type="EMBL" id="CAXAMN010016002">
    <property type="protein sequence ID" value="CAK9047084.1"/>
    <property type="molecule type" value="Genomic_DNA"/>
</dbReference>
<organism evidence="1 2">
    <name type="scientific">Durusdinium trenchii</name>
    <dbReference type="NCBI Taxonomy" id="1381693"/>
    <lineage>
        <taxon>Eukaryota</taxon>
        <taxon>Sar</taxon>
        <taxon>Alveolata</taxon>
        <taxon>Dinophyceae</taxon>
        <taxon>Suessiales</taxon>
        <taxon>Symbiodiniaceae</taxon>
        <taxon>Durusdinium</taxon>
    </lineage>
</organism>
<proteinExistence type="predicted"/>